<evidence type="ECO:0000256" key="2">
    <source>
        <dbReference type="ARBA" id="ARBA00001947"/>
    </source>
</evidence>
<dbReference type="GO" id="GO:0046872">
    <property type="term" value="F:metal ion binding"/>
    <property type="evidence" value="ECO:0007669"/>
    <property type="project" value="UniProtKB-KW"/>
</dbReference>
<organism evidence="11 12">
    <name type="scientific">Coprobacter fastidiosus</name>
    <dbReference type="NCBI Taxonomy" id="1099853"/>
    <lineage>
        <taxon>Bacteria</taxon>
        <taxon>Pseudomonadati</taxon>
        <taxon>Bacteroidota</taxon>
        <taxon>Bacteroidia</taxon>
        <taxon>Bacteroidales</taxon>
        <taxon>Barnesiellaceae</taxon>
        <taxon>Coprobacter</taxon>
    </lineage>
</organism>
<dbReference type="GO" id="GO:0006742">
    <property type="term" value="P:NADP+ catabolic process"/>
    <property type="evidence" value="ECO:0007669"/>
    <property type="project" value="TreeGrafter"/>
</dbReference>
<dbReference type="InterPro" id="IPR015797">
    <property type="entry name" value="NUDIX_hydrolase-like_dom_sf"/>
</dbReference>
<dbReference type="Gene3D" id="3.90.79.10">
    <property type="entry name" value="Nucleoside Triphosphate Pyrophosphohydrolase"/>
    <property type="match status" value="1"/>
</dbReference>
<evidence type="ECO:0000256" key="4">
    <source>
        <dbReference type="ARBA" id="ARBA00012381"/>
    </source>
</evidence>
<dbReference type="NCBIfam" id="NF001299">
    <property type="entry name" value="PRK00241.1"/>
    <property type="match status" value="1"/>
</dbReference>
<dbReference type="EC" id="3.6.1.22" evidence="4"/>
<dbReference type="PROSITE" id="PS00893">
    <property type="entry name" value="NUDIX_BOX"/>
    <property type="match status" value="1"/>
</dbReference>
<evidence type="ECO:0000256" key="1">
    <source>
        <dbReference type="ARBA" id="ARBA00001946"/>
    </source>
</evidence>
<keyword evidence="5" id="KW-0479">Metal-binding</keyword>
<evidence type="ECO:0000256" key="5">
    <source>
        <dbReference type="ARBA" id="ARBA00022723"/>
    </source>
</evidence>
<feature type="domain" description="Nudix hydrolase" evidence="10">
    <location>
        <begin position="134"/>
        <end position="260"/>
    </location>
</feature>
<keyword evidence="8" id="KW-0520">NAD</keyword>
<accession>A0A354M0X3</accession>
<sequence>MNTHIMSNEKIYWFIFYNDQLLIEKKNGKYQIPYTPESPLKIETDISVLNVAVPEHRAKTFRIQKPISVSDQYEWIGLRSSYDYLPQESYNIAGKAFEILHWDKNSRFCPVCGNPMEFKNDMTKRCLSCGKELYPTISTAILVLIRKADSILLVHARNFKGTFNSLVAGFLETGENLEECVAREVMEETRLKIKNISYFGSQSWPYPSGLMVGFIADYESGKVELQDNELSSGAFYTRDNLPELPHKLSLARKMIDWWLEQNSDETR</sequence>
<evidence type="ECO:0000256" key="8">
    <source>
        <dbReference type="ARBA" id="ARBA00023027"/>
    </source>
</evidence>
<evidence type="ECO:0000259" key="10">
    <source>
        <dbReference type="PROSITE" id="PS51462"/>
    </source>
</evidence>
<evidence type="ECO:0000313" key="11">
    <source>
        <dbReference type="EMBL" id="HBJ08162.1"/>
    </source>
</evidence>
<dbReference type="PROSITE" id="PS51462">
    <property type="entry name" value="NUDIX"/>
    <property type="match status" value="1"/>
</dbReference>
<comment type="caution">
    <text evidence="11">The sequence shown here is derived from an EMBL/GenBank/DDBJ whole genome shotgun (WGS) entry which is preliminary data.</text>
</comment>
<comment type="cofactor">
    <cofactor evidence="1">
        <name>Mg(2+)</name>
        <dbReference type="ChEBI" id="CHEBI:18420"/>
    </cofactor>
</comment>
<evidence type="ECO:0000313" key="12">
    <source>
        <dbReference type="Proteomes" id="UP000262954"/>
    </source>
</evidence>
<evidence type="ECO:0000256" key="7">
    <source>
        <dbReference type="ARBA" id="ARBA00022842"/>
    </source>
</evidence>
<evidence type="ECO:0000256" key="6">
    <source>
        <dbReference type="ARBA" id="ARBA00022801"/>
    </source>
</evidence>
<dbReference type="InterPro" id="IPR020084">
    <property type="entry name" value="NUDIX_hydrolase_CS"/>
</dbReference>
<reference evidence="11 12" key="1">
    <citation type="journal article" date="2018" name="Nat. Biotechnol.">
        <title>A standardized bacterial taxonomy based on genome phylogeny substantially revises the tree of life.</title>
        <authorList>
            <person name="Parks D.H."/>
            <person name="Chuvochina M."/>
            <person name="Waite D.W."/>
            <person name="Rinke C."/>
            <person name="Skarshewski A."/>
            <person name="Chaumeil P.A."/>
            <person name="Hugenholtz P."/>
        </authorList>
    </citation>
    <scope>NUCLEOTIDE SEQUENCE [LARGE SCALE GENOMIC DNA]</scope>
    <source>
        <strain evidence="11">UBA11482</strain>
    </source>
</reference>
<dbReference type="FunFam" id="3.90.79.10:FF:000051">
    <property type="entry name" value="Probable NADH pyrophosphatase"/>
    <property type="match status" value="1"/>
</dbReference>
<dbReference type="InterPro" id="IPR015376">
    <property type="entry name" value="Znr_NADH_PPase"/>
</dbReference>
<dbReference type="EMBL" id="DNWC01000055">
    <property type="protein sequence ID" value="HBJ08162.1"/>
    <property type="molecule type" value="Genomic_DNA"/>
</dbReference>
<dbReference type="PANTHER" id="PTHR42904">
    <property type="entry name" value="NUDIX HYDROLASE, NUDC SUBFAMILY"/>
    <property type="match status" value="1"/>
</dbReference>
<dbReference type="InterPro" id="IPR050241">
    <property type="entry name" value="NAD-cap_RNA_hydrolase_NudC"/>
</dbReference>
<dbReference type="GO" id="GO:0019677">
    <property type="term" value="P:NAD+ catabolic process"/>
    <property type="evidence" value="ECO:0007669"/>
    <property type="project" value="TreeGrafter"/>
</dbReference>
<dbReference type="Pfam" id="PF09296">
    <property type="entry name" value="NUDIX-like"/>
    <property type="match status" value="1"/>
</dbReference>
<evidence type="ECO:0000256" key="3">
    <source>
        <dbReference type="ARBA" id="ARBA00009595"/>
    </source>
</evidence>
<comment type="cofactor">
    <cofactor evidence="2">
        <name>Zn(2+)</name>
        <dbReference type="ChEBI" id="CHEBI:29105"/>
    </cofactor>
</comment>
<dbReference type="GO" id="GO:0005829">
    <property type="term" value="C:cytosol"/>
    <property type="evidence" value="ECO:0007669"/>
    <property type="project" value="TreeGrafter"/>
</dbReference>
<dbReference type="AlphaFoldDB" id="A0A354M0X3"/>
<dbReference type="GO" id="GO:0035529">
    <property type="term" value="F:NADH pyrophosphatase activity"/>
    <property type="evidence" value="ECO:0007669"/>
    <property type="project" value="TreeGrafter"/>
</dbReference>
<dbReference type="InterPro" id="IPR049734">
    <property type="entry name" value="NudC-like_C"/>
</dbReference>
<dbReference type="Proteomes" id="UP000262954">
    <property type="component" value="Unassembled WGS sequence"/>
</dbReference>
<evidence type="ECO:0000256" key="9">
    <source>
        <dbReference type="ARBA" id="ARBA00023679"/>
    </source>
</evidence>
<dbReference type="SUPFAM" id="SSF55811">
    <property type="entry name" value="Nudix"/>
    <property type="match status" value="2"/>
</dbReference>
<dbReference type="InterPro" id="IPR000086">
    <property type="entry name" value="NUDIX_hydrolase_dom"/>
</dbReference>
<gene>
    <name evidence="11" type="ORF">DDY73_04095</name>
</gene>
<dbReference type="PANTHER" id="PTHR42904:SF6">
    <property type="entry name" value="NAD-CAPPED RNA HYDROLASE NUDT12"/>
    <property type="match status" value="1"/>
</dbReference>
<protein>
    <recommendedName>
        <fullName evidence="4">NAD(+) diphosphatase</fullName>
        <ecNumber evidence="4">3.6.1.22</ecNumber>
    </recommendedName>
</protein>
<dbReference type="Gene3D" id="3.90.79.20">
    <property type="match status" value="1"/>
</dbReference>
<dbReference type="Pfam" id="PF00293">
    <property type="entry name" value="NUDIX"/>
    <property type="match status" value="1"/>
</dbReference>
<dbReference type="Pfam" id="PF09297">
    <property type="entry name" value="Zn_ribbon_NUD"/>
    <property type="match status" value="1"/>
</dbReference>
<comment type="similarity">
    <text evidence="3">Belongs to the Nudix hydrolase family. NudC subfamily.</text>
</comment>
<comment type="catalytic activity">
    <reaction evidence="9">
        <text>a 5'-end NAD(+)-phospho-ribonucleoside in mRNA + H2O = a 5'-end phospho-adenosine-phospho-ribonucleoside in mRNA + beta-nicotinamide D-ribonucleotide + 2 H(+)</text>
        <dbReference type="Rhea" id="RHEA:60876"/>
        <dbReference type="Rhea" id="RHEA-COMP:15698"/>
        <dbReference type="Rhea" id="RHEA-COMP:15719"/>
        <dbReference type="ChEBI" id="CHEBI:14649"/>
        <dbReference type="ChEBI" id="CHEBI:15377"/>
        <dbReference type="ChEBI" id="CHEBI:15378"/>
        <dbReference type="ChEBI" id="CHEBI:144029"/>
        <dbReference type="ChEBI" id="CHEBI:144051"/>
    </reaction>
    <physiologicalReaction direction="left-to-right" evidence="9">
        <dbReference type="Rhea" id="RHEA:60877"/>
    </physiologicalReaction>
</comment>
<proteinExistence type="inferred from homology"/>
<keyword evidence="6" id="KW-0378">Hydrolase</keyword>
<name>A0A354M0X3_9BACT</name>
<dbReference type="InterPro" id="IPR015375">
    <property type="entry name" value="NADH_PPase-like_N"/>
</dbReference>
<dbReference type="CDD" id="cd03429">
    <property type="entry name" value="NUDIX_NADH_pyrophosphatase_Nudt13"/>
    <property type="match status" value="1"/>
</dbReference>
<keyword evidence="7" id="KW-0460">Magnesium</keyword>